<evidence type="ECO:0000259" key="6">
    <source>
        <dbReference type="PROSITE" id="PS50011"/>
    </source>
</evidence>
<evidence type="ECO:0000313" key="8">
    <source>
        <dbReference type="Proteomes" id="UP000789572"/>
    </source>
</evidence>
<evidence type="ECO:0000256" key="2">
    <source>
        <dbReference type="ARBA" id="ARBA00022741"/>
    </source>
</evidence>
<feature type="domain" description="Protein kinase" evidence="6">
    <location>
        <begin position="157"/>
        <end position="424"/>
    </location>
</feature>
<evidence type="ECO:0000313" key="7">
    <source>
        <dbReference type="EMBL" id="CAG8522041.1"/>
    </source>
</evidence>
<proteinExistence type="predicted"/>
<organism evidence="7 8">
    <name type="scientific">Paraglomus occultum</name>
    <dbReference type="NCBI Taxonomy" id="144539"/>
    <lineage>
        <taxon>Eukaryota</taxon>
        <taxon>Fungi</taxon>
        <taxon>Fungi incertae sedis</taxon>
        <taxon>Mucoromycota</taxon>
        <taxon>Glomeromycotina</taxon>
        <taxon>Glomeromycetes</taxon>
        <taxon>Paraglomerales</taxon>
        <taxon>Paraglomeraceae</taxon>
        <taxon>Paraglomus</taxon>
    </lineage>
</organism>
<gene>
    <name evidence="7" type="ORF">POCULU_LOCUS3623</name>
</gene>
<dbReference type="Gene3D" id="1.10.510.10">
    <property type="entry name" value="Transferase(Phosphotransferase) domain 1"/>
    <property type="match status" value="1"/>
</dbReference>
<dbReference type="GO" id="GO:0004674">
    <property type="term" value="F:protein serine/threonine kinase activity"/>
    <property type="evidence" value="ECO:0007669"/>
    <property type="project" value="TreeGrafter"/>
</dbReference>
<dbReference type="SUPFAM" id="SSF81901">
    <property type="entry name" value="HCP-like"/>
    <property type="match status" value="1"/>
</dbReference>
<dbReference type="InterPro" id="IPR000719">
    <property type="entry name" value="Prot_kinase_dom"/>
</dbReference>
<comment type="caution">
    <text evidence="7">The sequence shown here is derived from an EMBL/GenBank/DDBJ whole genome shotgun (WGS) entry which is preliminary data.</text>
</comment>
<feature type="region of interest" description="Disordered" evidence="5">
    <location>
        <begin position="444"/>
        <end position="484"/>
    </location>
</feature>
<keyword evidence="1" id="KW-0808">Transferase</keyword>
<feature type="region of interest" description="Disordered" evidence="5">
    <location>
        <begin position="520"/>
        <end position="540"/>
    </location>
</feature>
<accession>A0A9N9AAN0</accession>
<dbReference type="PANTHER" id="PTHR44329:SF288">
    <property type="entry name" value="MITOGEN-ACTIVATED PROTEIN KINASE KINASE KINASE 20"/>
    <property type="match status" value="1"/>
</dbReference>
<keyword evidence="3" id="KW-0418">Kinase</keyword>
<dbReference type="InterPro" id="IPR001245">
    <property type="entry name" value="Ser-Thr/Tyr_kinase_cat_dom"/>
</dbReference>
<evidence type="ECO:0000256" key="3">
    <source>
        <dbReference type="ARBA" id="ARBA00022777"/>
    </source>
</evidence>
<evidence type="ECO:0000256" key="4">
    <source>
        <dbReference type="ARBA" id="ARBA00022840"/>
    </source>
</evidence>
<feature type="compositionally biased region" description="Basic and acidic residues" evidence="5">
    <location>
        <begin position="527"/>
        <end position="540"/>
    </location>
</feature>
<dbReference type="Pfam" id="PF07714">
    <property type="entry name" value="PK_Tyr_Ser-Thr"/>
    <property type="match status" value="1"/>
</dbReference>
<feature type="compositionally biased region" description="Low complexity" evidence="5">
    <location>
        <begin position="451"/>
        <end position="469"/>
    </location>
</feature>
<dbReference type="PROSITE" id="PS50011">
    <property type="entry name" value="PROTEIN_KINASE_DOM"/>
    <property type="match status" value="1"/>
</dbReference>
<sequence length="701" mass="78763">MAFTSTDAQVAMDVIGAMANCLPFAEKAVALFNEVIKMAKAAKEYKSLWLVMAGKLERLKETLERHNPDTSSPIYQNFVTILEEFQKVLKKNKIQGKNRPWAKFNFDVNLQIHTIVKTTAADVSIIDAKIQNIIDVKKTSIRELETKLKLGNPENFKAPRPAVKRGSNDQVVKKIYISQQVAMRDYGLNDSLKDEMRSKLLKHIAVVKELGRHPNIISTLGYTIQNGHLYLVSEWCEFDNLQIFLHNRKDLDWNVKLKIATELAGAMVYFHAHEFLHRNLRSDVVLLDGSLTPKLAGFMDSRNVADKSTKLVFEGIRWRAPEKLTKSSSDDEEEWWATTSSYTIKADVFSFSMLLWELASHEVPYAGIEDSVDICNKILDGERPSLTDIDIPAKYKDIITRGWANEADDRPDMREIYEVLNRLFNGTDPLWEDDYFQIRPHHIPVIKTPDDSNTSNDNADSGSDSDAASVTGIKPGNVSRSRASSFERSRLSICTSTPASATSSAFPTPTGSVFNLALESSAEDDAGDRKESSEDDKVTRKEILENGRALHKDGKYQEAFDQFKTVAELGEPLGHYFVGLYLVSDKYGCKDIEASFVHLAKATEGHVAKAGYLYATHWQKLHKRLDKTAMKYLKMSSDAGCKEAMLLYGKLLVDGRCGLKKDVAGAEELFNKAKLIEGEVNVKQEKALLEAIEKSKQQSVN</sequence>
<dbReference type="Proteomes" id="UP000789572">
    <property type="component" value="Unassembled WGS sequence"/>
</dbReference>
<keyword evidence="4" id="KW-0067">ATP-binding</keyword>
<dbReference type="Gene3D" id="1.25.40.10">
    <property type="entry name" value="Tetratricopeptide repeat domain"/>
    <property type="match status" value="1"/>
</dbReference>
<evidence type="ECO:0000256" key="5">
    <source>
        <dbReference type="SAM" id="MobiDB-lite"/>
    </source>
</evidence>
<dbReference type="EMBL" id="CAJVPJ010000411">
    <property type="protein sequence ID" value="CAG8522041.1"/>
    <property type="molecule type" value="Genomic_DNA"/>
</dbReference>
<evidence type="ECO:0000256" key="1">
    <source>
        <dbReference type="ARBA" id="ARBA00022679"/>
    </source>
</evidence>
<dbReference type="InterPro" id="IPR051681">
    <property type="entry name" value="Ser/Thr_Kinases-Pseudokinases"/>
</dbReference>
<dbReference type="InterPro" id="IPR011009">
    <property type="entry name" value="Kinase-like_dom_sf"/>
</dbReference>
<dbReference type="AlphaFoldDB" id="A0A9N9AAN0"/>
<dbReference type="GO" id="GO:0005524">
    <property type="term" value="F:ATP binding"/>
    <property type="evidence" value="ECO:0007669"/>
    <property type="project" value="UniProtKB-KW"/>
</dbReference>
<reference evidence="7" key="1">
    <citation type="submission" date="2021-06" db="EMBL/GenBank/DDBJ databases">
        <authorList>
            <person name="Kallberg Y."/>
            <person name="Tangrot J."/>
            <person name="Rosling A."/>
        </authorList>
    </citation>
    <scope>NUCLEOTIDE SEQUENCE</scope>
    <source>
        <strain evidence="7">IA702</strain>
    </source>
</reference>
<dbReference type="OrthoDB" id="2390637at2759"/>
<dbReference type="SUPFAM" id="SSF56112">
    <property type="entry name" value="Protein kinase-like (PK-like)"/>
    <property type="match status" value="1"/>
</dbReference>
<dbReference type="PANTHER" id="PTHR44329">
    <property type="entry name" value="SERINE/THREONINE-PROTEIN KINASE TNNI3K-RELATED"/>
    <property type="match status" value="1"/>
</dbReference>
<keyword evidence="2" id="KW-0547">Nucleotide-binding</keyword>
<dbReference type="InterPro" id="IPR011990">
    <property type="entry name" value="TPR-like_helical_dom_sf"/>
</dbReference>
<keyword evidence="8" id="KW-1185">Reference proteome</keyword>
<protein>
    <submittedName>
        <fullName evidence="7">6240_t:CDS:1</fullName>
    </submittedName>
</protein>
<name>A0A9N9AAN0_9GLOM</name>